<dbReference type="Proteomes" id="UP000037136">
    <property type="component" value="Unassembled WGS sequence"/>
</dbReference>
<reference evidence="2 3" key="2">
    <citation type="journal article" date="2017" name="Sci. Rep.">
        <title>Ant-infecting Ophiocordyceps genomes reveal a high diversity of potential behavioral manipulation genes and a possible major role for enterotoxins.</title>
        <authorList>
            <person name="de Bekker C."/>
            <person name="Ohm R.A."/>
            <person name="Evans H.C."/>
            <person name="Brachmann A."/>
            <person name="Hughes D.P."/>
        </authorList>
    </citation>
    <scope>NUCLEOTIDE SEQUENCE [LARGE SCALE GENOMIC DNA]</scope>
    <source>
        <strain evidence="2 3">SC16a</strain>
    </source>
</reference>
<name>A0A2A9PQK2_OPHUN</name>
<gene>
    <name evidence="2" type="ORF">XA68_11442</name>
</gene>
<dbReference type="OrthoDB" id="4915360at2759"/>
<evidence type="ECO:0000256" key="1">
    <source>
        <dbReference type="SAM" id="MobiDB-lite"/>
    </source>
</evidence>
<protein>
    <submittedName>
        <fullName evidence="2">Uncharacterized protein</fullName>
    </submittedName>
</protein>
<organism evidence="2 3">
    <name type="scientific">Ophiocordyceps unilateralis</name>
    <name type="common">Zombie-ant fungus</name>
    <name type="synonym">Torrubia unilateralis</name>
    <dbReference type="NCBI Taxonomy" id="268505"/>
    <lineage>
        <taxon>Eukaryota</taxon>
        <taxon>Fungi</taxon>
        <taxon>Dikarya</taxon>
        <taxon>Ascomycota</taxon>
        <taxon>Pezizomycotina</taxon>
        <taxon>Sordariomycetes</taxon>
        <taxon>Hypocreomycetidae</taxon>
        <taxon>Hypocreales</taxon>
        <taxon>Ophiocordycipitaceae</taxon>
        <taxon>Ophiocordyceps</taxon>
    </lineage>
</organism>
<sequence>MAMEIHLLKFVNRKDEVIEWGIGIQSTQLERVREICISAVALDEADGTNLCLYCIKRPEALEELYCRQTTLGQVWGRSYEWMMKYIKSVEFLPEVEPCPLYKTSRMWMWNFVEGLHELKILGQSALRLCEMNKRDECVEQCKLVATVTDDDDETVEDEAYDDDENAENEA</sequence>
<comment type="caution">
    <text evidence="2">The sequence shown here is derived from an EMBL/GenBank/DDBJ whole genome shotgun (WGS) entry which is preliminary data.</text>
</comment>
<dbReference type="EMBL" id="LAZP02000015">
    <property type="protein sequence ID" value="PFH62886.1"/>
    <property type="molecule type" value="Genomic_DNA"/>
</dbReference>
<evidence type="ECO:0000313" key="2">
    <source>
        <dbReference type="EMBL" id="PFH62886.1"/>
    </source>
</evidence>
<keyword evidence="3" id="KW-1185">Reference proteome</keyword>
<evidence type="ECO:0000313" key="3">
    <source>
        <dbReference type="Proteomes" id="UP000037136"/>
    </source>
</evidence>
<proteinExistence type="predicted"/>
<accession>A0A2A9PQK2</accession>
<feature type="region of interest" description="Disordered" evidence="1">
    <location>
        <begin position="149"/>
        <end position="170"/>
    </location>
</feature>
<dbReference type="AlphaFoldDB" id="A0A2A9PQK2"/>
<reference evidence="2 3" key="1">
    <citation type="journal article" date="2015" name="BMC Genomics">
        <title>Gene expression during zombie ant biting behavior reflects the complexity underlying fungal parasitic behavioral manipulation.</title>
        <authorList>
            <person name="de Bekker C."/>
            <person name="Ohm R.A."/>
            <person name="Loreto R.G."/>
            <person name="Sebastian A."/>
            <person name="Albert I."/>
            <person name="Merrow M."/>
            <person name="Brachmann A."/>
            <person name="Hughes D.P."/>
        </authorList>
    </citation>
    <scope>NUCLEOTIDE SEQUENCE [LARGE SCALE GENOMIC DNA]</scope>
    <source>
        <strain evidence="2 3">SC16a</strain>
    </source>
</reference>